<dbReference type="RefSeq" id="WP_149838833.1">
    <property type="nucleotide sequence ID" value="NZ_VUOC01000003.1"/>
</dbReference>
<organism evidence="2 3">
    <name type="scientific">Chitinophaga agrisoli</name>
    <dbReference type="NCBI Taxonomy" id="2607653"/>
    <lineage>
        <taxon>Bacteria</taxon>
        <taxon>Pseudomonadati</taxon>
        <taxon>Bacteroidota</taxon>
        <taxon>Chitinophagia</taxon>
        <taxon>Chitinophagales</taxon>
        <taxon>Chitinophagaceae</taxon>
        <taxon>Chitinophaga</taxon>
    </lineage>
</organism>
<proteinExistence type="predicted"/>
<sequence length="97" mass="11181">MHSNYACAHERRKTRIGKTVPSNAGKLSNKPKATEVEEDDETAPFRRYLECGSYCIGFYFAQEIGSSYSHVETHLPSCEHFSYYSSDKFIVHRVIRI</sequence>
<evidence type="ECO:0000313" key="3">
    <source>
        <dbReference type="Proteomes" id="UP000324611"/>
    </source>
</evidence>
<reference evidence="2 3" key="1">
    <citation type="submission" date="2019-09" db="EMBL/GenBank/DDBJ databases">
        <title>Chitinophaga ginsengihumi sp. nov., isolated from soil of ginseng rhizosphere.</title>
        <authorList>
            <person name="Lee J."/>
        </authorList>
    </citation>
    <scope>NUCLEOTIDE SEQUENCE [LARGE SCALE GENOMIC DNA]</scope>
    <source>
        <strain evidence="2 3">BN140078</strain>
    </source>
</reference>
<accession>A0A5B2VRK8</accession>
<keyword evidence="3" id="KW-1185">Reference proteome</keyword>
<gene>
    <name evidence="2" type="ORF">F0L74_15550</name>
</gene>
<protein>
    <submittedName>
        <fullName evidence="2">Uncharacterized protein</fullName>
    </submittedName>
</protein>
<dbReference type="EMBL" id="VUOC01000003">
    <property type="protein sequence ID" value="KAA2241318.1"/>
    <property type="molecule type" value="Genomic_DNA"/>
</dbReference>
<evidence type="ECO:0000256" key="1">
    <source>
        <dbReference type="SAM" id="MobiDB-lite"/>
    </source>
</evidence>
<dbReference type="Proteomes" id="UP000324611">
    <property type="component" value="Unassembled WGS sequence"/>
</dbReference>
<feature type="region of interest" description="Disordered" evidence="1">
    <location>
        <begin position="1"/>
        <end position="39"/>
    </location>
</feature>
<comment type="caution">
    <text evidence="2">The sequence shown here is derived from an EMBL/GenBank/DDBJ whole genome shotgun (WGS) entry which is preliminary data.</text>
</comment>
<evidence type="ECO:0000313" key="2">
    <source>
        <dbReference type="EMBL" id="KAA2241318.1"/>
    </source>
</evidence>
<name>A0A5B2VRK8_9BACT</name>
<reference evidence="2 3" key="2">
    <citation type="submission" date="2019-09" db="EMBL/GenBank/DDBJ databases">
        <authorList>
            <person name="Jin C."/>
        </authorList>
    </citation>
    <scope>NUCLEOTIDE SEQUENCE [LARGE SCALE GENOMIC DNA]</scope>
    <source>
        <strain evidence="2 3">BN140078</strain>
    </source>
</reference>
<dbReference type="AlphaFoldDB" id="A0A5B2VRK8"/>